<evidence type="ECO:0000313" key="8">
    <source>
        <dbReference type="Proteomes" id="UP001153636"/>
    </source>
</evidence>
<dbReference type="InterPro" id="IPR052102">
    <property type="entry name" value="Enkurin_domain-protein"/>
</dbReference>
<evidence type="ECO:0000256" key="5">
    <source>
        <dbReference type="ARBA" id="ARBA00023273"/>
    </source>
</evidence>
<evidence type="ECO:0000256" key="3">
    <source>
        <dbReference type="ARBA" id="ARBA00022490"/>
    </source>
</evidence>
<dbReference type="Proteomes" id="UP001153636">
    <property type="component" value="Chromosome 9"/>
</dbReference>
<name>A0A9P0D7Y0_9CUCU</name>
<keyword evidence="3" id="KW-0963">Cytoplasm</keyword>
<accession>A0A9P0D7Y0</accession>
<evidence type="ECO:0000259" key="6">
    <source>
        <dbReference type="PROSITE" id="PS51665"/>
    </source>
</evidence>
<keyword evidence="5" id="KW-0966">Cell projection</keyword>
<reference evidence="7" key="1">
    <citation type="submission" date="2022-01" db="EMBL/GenBank/DDBJ databases">
        <authorList>
            <person name="King R."/>
        </authorList>
    </citation>
    <scope>NUCLEOTIDE SEQUENCE</scope>
</reference>
<dbReference type="GO" id="GO:0005516">
    <property type="term" value="F:calmodulin binding"/>
    <property type="evidence" value="ECO:0007669"/>
    <property type="project" value="TreeGrafter"/>
</dbReference>
<protein>
    <recommendedName>
        <fullName evidence="6">Enkurin domain-containing protein</fullName>
    </recommendedName>
</protein>
<gene>
    <name evidence="7" type="ORF">PSYICH_LOCUS14945</name>
</gene>
<dbReference type="PROSITE" id="PS51665">
    <property type="entry name" value="ENKURIN"/>
    <property type="match status" value="1"/>
</dbReference>
<dbReference type="EMBL" id="OV651821">
    <property type="protein sequence ID" value="CAH1115832.1"/>
    <property type="molecule type" value="Genomic_DNA"/>
</dbReference>
<dbReference type="GO" id="GO:0005879">
    <property type="term" value="C:axonemal microtubule"/>
    <property type="evidence" value="ECO:0007669"/>
    <property type="project" value="TreeGrafter"/>
</dbReference>
<dbReference type="PANTHER" id="PTHR21490:SF0">
    <property type="entry name" value="ENKURIN"/>
    <property type="match status" value="1"/>
</dbReference>
<keyword evidence="8" id="KW-1185">Reference proteome</keyword>
<dbReference type="GO" id="GO:0001669">
    <property type="term" value="C:acrosomal vesicle"/>
    <property type="evidence" value="ECO:0007669"/>
    <property type="project" value="TreeGrafter"/>
</dbReference>
<dbReference type="InterPro" id="IPR027012">
    <property type="entry name" value="Enkurin_dom"/>
</dbReference>
<evidence type="ECO:0000256" key="4">
    <source>
        <dbReference type="ARBA" id="ARBA00023212"/>
    </source>
</evidence>
<dbReference type="PANTHER" id="PTHR21490">
    <property type="entry name" value="ENKURIN-RELATED"/>
    <property type="match status" value="1"/>
</dbReference>
<evidence type="ECO:0000313" key="7">
    <source>
        <dbReference type="EMBL" id="CAH1115832.1"/>
    </source>
</evidence>
<dbReference type="OrthoDB" id="2123594at2759"/>
<dbReference type="Pfam" id="PF13864">
    <property type="entry name" value="Enkurin"/>
    <property type="match status" value="1"/>
</dbReference>
<comment type="subcellular location">
    <subcellularLocation>
        <location evidence="1">Cell projection</location>
        <location evidence="1">Cilium</location>
    </subcellularLocation>
    <subcellularLocation>
        <location evidence="2">Cytoplasm</location>
        <location evidence="2">Cytoskeleton</location>
    </subcellularLocation>
</comment>
<feature type="domain" description="Enkurin" evidence="6">
    <location>
        <begin position="169"/>
        <end position="261"/>
    </location>
</feature>
<sequence length="268" mass="31702">MSIILMTHHDENIYDIFKSQTEAKKQIKLRYKTEKDQVKVHRPEVIVPKKKYAIMGVANLELPDPHNFLKKGSGEPCYVKVTGPKERSKCCLAHKRDEVPKTKEVVKLYNPPKEDKDFVVHNINKIKDQPAKEPEPYLVLDKFGNKEPISVLEPLYVKMKPYGKTPAYLKKFMRQKEKEYQLKKDTIGASQPICRYVTRHRRKELLNGLKQNWEELQLQYQAQSIYTDTLPKILRKSKIENQLKQLERDIVLLERHPYIYVYEDNEIP</sequence>
<dbReference type="AlphaFoldDB" id="A0A9P0D7Y0"/>
<keyword evidence="4" id="KW-0206">Cytoskeleton</keyword>
<organism evidence="7 8">
    <name type="scientific">Psylliodes chrysocephalus</name>
    <dbReference type="NCBI Taxonomy" id="3402493"/>
    <lineage>
        <taxon>Eukaryota</taxon>
        <taxon>Metazoa</taxon>
        <taxon>Ecdysozoa</taxon>
        <taxon>Arthropoda</taxon>
        <taxon>Hexapoda</taxon>
        <taxon>Insecta</taxon>
        <taxon>Pterygota</taxon>
        <taxon>Neoptera</taxon>
        <taxon>Endopterygota</taxon>
        <taxon>Coleoptera</taxon>
        <taxon>Polyphaga</taxon>
        <taxon>Cucujiformia</taxon>
        <taxon>Chrysomeloidea</taxon>
        <taxon>Chrysomelidae</taxon>
        <taxon>Galerucinae</taxon>
        <taxon>Alticini</taxon>
        <taxon>Psylliodes</taxon>
    </lineage>
</organism>
<evidence type="ECO:0000256" key="2">
    <source>
        <dbReference type="ARBA" id="ARBA00004245"/>
    </source>
</evidence>
<proteinExistence type="predicted"/>
<evidence type="ECO:0000256" key="1">
    <source>
        <dbReference type="ARBA" id="ARBA00004138"/>
    </source>
</evidence>